<dbReference type="GO" id="GO:0003924">
    <property type="term" value="F:GTPase activity"/>
    <property type="evidence" value="ECO:0007669"/>
    <property type="project" value="InterPro"/>
</dbReference>
<dbReference type="PROSITE" id="PS51421">
    <property type="entry name" value="RAS"/>
    <property type="match status" value="1"/>
</dbReference>
<dbReference type="InParanoid" id="G4TXI3"/>
<dbReference type="PROSITE" id="PS51419">
    <property type="entry name" value="RAB"/>
    <property type="match status" value="1"/>
</dbReference>
<keyword evidence="3" id="KW-0342">GTP-binding</keyword>
<dbReference type="InterPro" id="IPR001806">
    <property type="entry name" value="Small_GTPase"/>
</dbReference>
<dbReference type="GO" id="GO:0005525">
    <property type="term" value="F:GTP binding"/>
    <property type="evidence" value="ECO:0007669"/>
    <property type="project" value="UniProtKB-KW"/>
</dbReference>
<dbReference type="EMBL" id="CAFZ01000583">
    <property type="protein sequence ID" value="CCA76026.1"/>
    <property type="molecule type" value="Genomic_DNA"/>
</dbReference>
<evidence type="ECO:0000256" key="1">
    <source>
        <dbReference type="ARBA" id="ARBA00022481"/>
    </source>
</evidence>
<name>G4TXI3_SERID</name>
<dbReference type="GO" id="GO:0007264">
    <property type="term" value="P:small GTPase-mediated signal transduction"/>
    <property type="evidence" value="ECO:0007669"/>
    <property type="project" value="InterPro"/>
</dbReference>
<gene>
    <name evidence="4" type="ORF">PIIN_10026</name>
</gene>
<dbReference type="Pfam" id="PF00071">
    <property type="entry name" value="Ras"/>
    <property type="match status" value="1"/>
</dbReference>
<dbReference type="AlphaFoldDB" id="G4TXI3"/>
<keyword evidence="5" id="KW-1185">Reference proteome</keyword>
<evidence type="ECO:0000256" key="2">
    <source>
        <dbReference type="ARBA" id="ARBA00022741"/>
    </source>
</evidence>
<dbReference type="SUPFAM" id="SSF52540">
    <property type="entry name" value="P-loop containing nucleoside triphosphate hydrolases"/>
    <property type="match status" value="1"/>
</dbReference>
<dbReference type="InterPro" id="IPR005225">
    <property type="entry name" value="Small_GTP-bd"/>
</dbReference>
<keyword evidence="1" id="KW-0488">Methylation</keyword>
<dbReference type="PROSITE" id="PS51420">
    <property type="entry name" value="RHO"/>
    <property type="match status" value="1"/>
</dbReference>
<reference evidence="4 5" key="1">
    <citation type="journal article" date="2011" name="PLoS Pathog.">
        <title>Endophytic Life Strategies Decoded by Genome and Transcriptome Analyses of the Mutualistic Root Symbiont Piriformospora indica.</title>
        <authorList>
            <person name="Zuccaro A."/>
            <person name="Lahrmann U."/>
            <person name="Guldener U."/>
            <person name="Langen G."/>
            <person name="Pfiffi S."/>
            <person name="Biedenkopf D."/>
            <person name="Wong P."/>
            <person name="Samans B."/>
            <person name="Grimm C."/>
            <person name="Basiewicz M."/>
            <person name="Murat C."/>
            <person name="Martin F."/>
            <person name="Kogel K.H."/>
        </authorList>
    </citation>
    <scope>NUCLEOTIDE SEQUENCE [LARGE SCALE GENOMIC DNA]</scope>
    <source>
        <strain evidence="4 5">DSM 11827</strain>
    </source>
</reference>
<keyword evidence="2" id="KW-0547">Nucleotide-binding</keyword>
<dbReference type="InterPro" id="IPR027417">
    <property type="entry name" value="P-loop_NTPase"/>
</dbReference>
<dbReference type="HOGENOM" id="CLU_041217_21_2_1"/>
<evidence type="ECO:0000313" key="5">
    <source>
        <dbReference type="Proteomes" id="UP000007148"/>
    </source>
</evidence>
<dbReference type="STRING" id="1109443.G4TXI3"/>
<dbReference type="SMART" id="SM00174">
    <property type="entry name" value="RHO"/>
    <property type="match status" value="1"/>
</dbReference>
<evidence type="ECO:0000313" key="4">
    <source>
        <dbReference type="EMBL" id="CCA76026.1"/>
    </source>
</evidence>
<comment type="caution">
    <text evidence="4">The sequence shown here is derived from an EMBL/GenBank/DDBJ whole genome shotgun (WGS) entry which is preliminary data.</text>
</comment>
<protein>
    <submittedName>
        <fullName evidence="4">Probable GTP-binding protein rho2</fullName>
    </submittedName>
</protein>
<evidence type="ECO:0000256" key="3">
    <source>
        <dbReference type="ARBA" id="ARBA00023134"/>
    </source>
</evidence>
<dbReference type="eggNOG" id="KOG0393">
    <property type="taxonomic scope" value="Eukaryota"/>
</dbReference>
<organism evidence="4 5">
    <name type="scientific">Serendipita indica (strain DSM 11827)</name>
    <name type="common">Root endophyte fungus</name>
    <name type="synonym">Piriformospora indica</name>
    <dbReference type="NCBI Taxonomy" id="1109443"/>
    <lineage>
        <taxon>Eukaryota</taxon>
        <taxon>Fungi</taxon>
        <taxon>Dikarya</taxon>
        <taxon>Basidiomycota</taxon>
        <taxon>Agaricomycotina</taxon>
        <taxon>Agaricomycetes</taxon>
        <taxon>Sebacinales</taxon>
        <taxon>Serendipitaceae</taxon>
        <taxon>Serendipita</taxon>
    </lineage>
</organism>
<accession>G4TXI3</accession>
<dbReference type="PRINTS" id="PR00449">
    <property type="entry name" value="RASTRNSFRMNG"/>
</dbReference>
<dbReference type="NCBIfam" id="TIGR00231">
    <property type="entry name" value="small_GTP"/>
    <property type="match status" value="1"/>
</dbReference>
<dbReference type="OrthoDB" id="8830751at2759"/>
<proteinExistence type="predicted"/>
<dbReference type="SMART" id="SM00175">
    <property type="entry name" value="RAB"/>
    <property type="match status" value="1"/>
</dbReference>
<dbReference type="Proteomes" id="UP000007148">
    <property type="component" value="Unassembled WGS sequence"/>
</dbReference>
<dbReference type="PANTHER" id="PTHR24072">
    <property type="entry name" value="RHO FAMILY GTPASE"/>
    <property type="match status" value="1"/>
</dbReference>
<dbReference type="SMART" id="SM00173">
    <property type="entry name" value="RAS"/>
    <property type="match status" value="1"/>
</dbReference>
<sequence>MSQRIRKKAVFVGDRGVGKTALIYHIHRGTYLYSFAPVVHETLVADVTVDGKEFEIATWDCPVASEYERLRPLSYPSTDVLVLCFSVDQPDSLRSLREKWLPEVLHFCDDVYPAFLVVGCRTDLRTDRVRMEELYKAGLKLTTFEEGEAFARVIGAFKYAECSSKMDKGTLDILNEAARASLGSKRRVKKRDCILL</sequence>
<dbReference type="InterPro" id="IPR003578">
    <property type="entry name" value="Small_GTPase_Rho"/>
</dbReference>
<dbReference type="Gene3D" id="3.40.50.300">
    <property type="entry name" value="P-loop containing nucleotide triphosphate hydrolases"/>
    <property type="match status" value="1"/>
</dbReference>